<proteinExistence type="predicted"/>
<evidence type="ECO:0000256" key="1">
    <source>
        <dbReference type="ARBA" id="ARBA00022649"/>
    </source>
</evidence>
<dbReference type="EMBL" id="CACVAU010000063">
    <property type="protein sequence ID" value="CAA6821212.1"/>
    <property type="molecule type" value="Genomic_DNA"/>
</dbReference>
<dbReference type="InterPro" id="IPR007712">
    <property type="entry name" value="RelE/ParE_toxin"/>
</dbReference>
<dbReference type="SUPFAM" id="SSF143011">
    <property type="entry name" value="RelE-like"/>
    <property type="match status" value="1"/>
</dbReference>
<feature type="active site" description="Proton donor" evidence="2">
    <location>
        <position position="84"/>
    </location>
</feature>
<evidence type="ECO:0000313" key="3">
    <source>
        <dbReference type="EMBL" id="CAA6821212.1"/>
    </source>
</evidence>
<dbReference type="AlphaFoldDB" id="A0A6S6TK29"/>
<keyword evidence="1" id="KW-1277">Toxin-antitoxin system</keyword>
<dbReference type="PIRSF" id="PIRSF006156">
    <property type="entry name" value="YafQ"/>
    <property type="match status" value="1"/>
</dbReference>
<dbReference type="GO" id="GO:0006402">
    <property type="term" value="P:mRNA catabolic process"/>
    <property type="evidence" value="ECO:0007669"/>
    <property type="project" value="TreeGrafter"/>
</dbReference>
<accession>A0A6S6TK29</accession>
<protein>
    <submittedName>
        <fullName evidence="3">RelE_StbE domain-containing protein</fullName>
    </submittedName>
</protein>
<sequence>MLKVKRHKTFVKELRNAKLSDQHFSKYIVYLSKLIETKPLPEEALDHALKGEYQDCREFHVSGDLLVIYFIVDDTLNLVRIGSHSQLFK</sequence>
<organism evidence="3">
    <name type="scientific">uncultured Sulfurovum sp</name>
    <dbReference type="NCBI Taxonomy" id="269237"/>
    <lineage>
        <taxon>Bacteria</taxon>
        <taxon>Pseudomonadati</taxon>
        <taxon>Campylobacterota</taxon>
        <taxon>Epsilonproteobacteria</taxon>
        <taxon>Campylobacterales</taxon>
        <taxon>Sulfurovaceae</taxon>
        <taxon>Sulfurovum</taxon>
        <taxon>environmental samples</taxon>
    </lineage>
</organism>
<dbReference type="GO" id="GO:0004521">
    <property type="term" value="F:RNA endonuclease activity"/>
    <property type="evidence" value="ECO:0007669"/>
    <property type="project" value="TreeGrafter"/>
</dbReference>
<gene>
    <name evidence="3" type="ORF">HELGO_WM5476</name>
</gene>
<dbReference type="Gene3D" id="3.30.2310.20">
    <property type="entry name" value="RelE-like"/>
    <property type="match status" value="1"/>
</dbReference>
<dbReference type="GO" id="GO:0006415">
    <property type="term" value="P:translational termination"/>
    <property type="evidence" value="ECO:0007669"/>
    <property type="project" value="TreeGrafter"/>
</dbReference>
<dbReference type="PANTHER" id="PTHR40588">
    <property type="entry name" value="MRNA INTERFERASE TOXIN YAFQ"/>
    <property type="match status" value="1"/>
</dbReference>
<dbReference type="NCBIfam" id="TIGR02385">
    <property type="entry name" value="RelE_StbE"/>
    <property type="match status" value="1"/>
</dbReference>
<name>A0A6S6TK29_9BACT</name>
<dbReference type="Pfam" id="PF15738">
    <property type="entry name" value="YafQ_toxin"/>
    <property type="match status" value="1"/>
</dbReference>
<dbReference type="InterPro" id="IPR004386">
    <property type="entry name" value="Toxin_YafQ-like"/>
</dbReference>
<evidence type="ECO:0000256" key="2">
    <source>
        <dbReference type="PIRSR" id="PIRSR006156-1"/>
    </source>
</evidence>
<dbReference type="PANTHER" id="PTHR40588:SF1">
    <property type="entry name" value="MRNA INTERFERASE TOXIN YAFQ"/>
    <property type="match status" value="1"/>
</dbReference>
<dbReference type="InterPro" id="IPR035093">
    <property type="entry name" value="RelE/ParE_toxin_dom_sf"/>
</dbReference>
<reference evidence="3" key="1">
    <citation type="submission" date="2020-01" db="EMBL/GenBank/DDBJ databases">
        <authorList>
            <person name="Meier V. D."/>
            <person name="Meier V D."/>
        </authorList>
    </citation>
    <scope>NUCLEOTIDE SEQUENCE</scope>
    <source>
        <strain evidence="3">HLG_WM_MAG_05</strain>
    </source>
</reference>